<feature type="transmembrane region" description="Helical" evidence="6">
    <location>
        <begin position="74"/>
        <end position="93"/>
    </location>
</feature>
<evidence type="ECO:0000313" key="8">
    <source>
        <dbReference type="Proteomes" id="UP000523795"/>
    </source>
</evidence>
<keyword evidence="5 6" id="KW-0472">Membrane</keyword>
<dbReference type="Proteomes" id="UP000523795">
    <property type="component" value="Unassembled WGS sequence"/>
</dbReference>
<evidence type="ECO:0000256" key="4">
    <source>
        <dbReference type="ARBA" id="ARBA00022989"/>
    </source>
</evidence>
<accession>A0ABX1JPW7</accession>
<feature type="transmembrane region" description="Helical" evidence="6">
    <location>
        <begin position="43"/>
        <end position="62"/>
    </location>
</feature>
<protein>
    <submittedName>
        <fullName evidence="7">Cation:dicarboxylase symporter family transporter</fullName>
    </submittedName>
</protein>
<dbReference type="PANTHER" id="PTHR42865">
    <property type="entry name" value="PROTON/GLUTAMATE-ASPARTATE SYMPORTER"/>
    <property type="match status" value="1"/>
</dbReference>
<name>A0ABX1JPW7_9MICC</name>
<organism evidence="7 8">
    <name type="scientific">Arthrobacter deserti</name>
    <dbReference type="NCBI Taxonomy" id="1742687"/>
    <lineage>
        <taxon>Bacteria</taxon>
        <taxon>Bacillati</taxon>
        <taxon>Actinomycetota</taxon>
        <taxon>Actinomycetes</taxon>
        <taxon>Micrococcales</taxon>
        <taxon>Micrococcaceae</taxon>
        <taxon>Arthrobacter</taxon>
    </lineage>
</organism>
<dbReference type="SUPFAM" id="SSF118215">
    <property type="entry name" value="Proton glutamate symport protein"/>
    <property type="match status" value="1"/>
</dbReference>
<dbReference type="Gene3D" id="1.10.3860.10">
    <property type="entry name" value="Sodium:dicarboxylate symporter"/>
    <property type="match status" value="1"/>
</dbReference>
<dbReference type="EMBL" id="JAAZSR010000213">
    <property type="protein sequence ID" value="NKX51354.1"/>
    <property type="molecule type" value="Genomic_DNA"/>
</dbReference>
<comment type="caution">
    <text evidence="7">The sequence shown here is derived from an EMBL/GenBank/DDBJ whole genome shotgun (WGS) entry which is preliminary data.</text>
</comment>
<evidence type="ECO:0000256" key="6">
    <source>
        <dbReference type="SAM" id="Phobius"/>
    </source>
</evidence>
<evidence type="ECO:0000256" key="2">
    <source>
        <dbReference type="ARBA" id="ARBA00022448"/>
    </source>
</evidence>
<keyword evidence="4 6" id="KW-1133">Transmembrane helix</keyword>
<proteinExistence type="predicted"/>
<reference evidence="7 8" key="1">
    <citation type="submission" date="2020-04" db="EMBL/GenBank/DDBJ databases">
        <authorList>
            <person name="Liu S."/>
        </authorList>
    </citation>
    <scope>NUCLEOTIDE SEQUENCE [LARGE SCALE GENOMIC DNA]</scope>
    <source>
        <strain evidence="7 8">CGMCC 1.15091</strain>
    </source>
</reference>
<evidence type="ECO:0000256" key="3">
    <source>
        <dbReference type="ARBA" id="ARBA00022692"/>
    </source>
</evidence>
<comment type="subcellular location">
    <subcellularLocation>
        <location evidence="1">Membrane</location>
        <topology evidence="1">Multi-pass membrane protein</topology>
    </subcellularLocation>
</comment>
<dbReference type="InterPro" id="IPR001991">
    <property type="entry name" value="Na-dicarboxylate_symporter"/>
</dbReference>
<dbReference type="PANTHER" id="PTHR42865:SF1">
    <property type="entry name" value="AEROBIC C4-DICARBOXYLATE TRANSPORT PROTEIN"/>
    <property type="match status" value="1"/>
</dbReference>
<feature type="non-terminal residue" evidence="7">
    <location>
        <position position="1"/>
    </location>
</feature>
<keyword evidence="3 6" id="KW-0812">Transmembrane</keyword>
<keyword evidence="2" id="KW-0813">Transport</keyword>
<dbReference type="Pfam" id="PF00375">
    <property type="entry name" value="SDF"/>
    <property type="match status" value="1"/>
</dbReference>
<gene>
    <name evidence="7" type="ORF">HER39_12405</name>
</gene>
<sequence>EGLDISGVSYDAGTGTEEATGTVAFLLGIIPTTLLSSLTGENILQTLFVALLVGFALQKMGAAGRPVMRAVGHIQALVFRILAMVMWLAPAGASGATPAVVGETGVQAIISLATLMIAFYITCIL</sequence>
<keyword evidence="8" id="KW-1185">Reference proteome</keyword>
<evidence type="ECO:0000313" key="7">
    <source>
        <dbReference type="EMBL" id="NKX51354.1"/>
    </source>
</evidence>
<evidence type="ECO:0000256" key="5">
    <source>
        <dbReference type="ARBA" id="ARBA00023136"/>
    </source>
</evidence>
<feature type="transmembrane region" description="Helical" evidence="6">
    <location>
        <begin position="105"/>
        <end position="124"/>
    </location>
</feature>
<evidence type="ECO:0000256" key="1">
    <source>
        <dbReference type="ARBA" id="ARBA00004141"/>
    </source>
</evidence>
<dbReference type="InterPro" id="IPR036458">
    <property type="entry name" value="Na:dicarbo_symporter_sf"/>
</dbReference>
<feature type="non-terminal residue" evidence="7">
    <location>
        <position position="125"/>
    </location>
</feature>